<protein>
    <submittedName>
        <fullName evidence="7">LemA family protein</fullName>
    </submittedName>
</protein>
<comment type="similarity">
    <text evidence="2">Belongs to the LemA family.</text>
</comment>
<feature type="transmembrane region" description="Helical" evidence="6">
    <location>
        <begin position="6"/>
        <end position="23"/>
    </location>
</feature>
<keyword evidence="8" id="KW-1185">Reference proteome</keyword>
<gene>
    <name evidence="7" type="ORF">OOT00_04025</name>
</gene>
<dbReference type="InterPro" id="IPR007156">
    <property type="entry name" value="MamQ_LemA"/>
</dbReference>
<dbReference type="Pfam" id="PF04011">
    <property type="entry name" value="LemA"/>
    <property type="match status" value="1"/>
</dbReference>
<dbReference type="SUPFAM" id="SSF140478">
    <property type="entry name" value="LemA-like"/>
    <property type="match status" value="1"/>
</dbReference>
<reference evidence="7 8" key="1">
    <citation type="submission" date="2022-11" db="EMBL/GenBank/DDBJ databases">
        <title>Desulfobotulus tamanensis H1 sp. nov. - anaerobic, alkaliphilic, sulphate reducing bacterium isolated from terrestrial mud volcano.</title>
        <authorList>
            <person name="Frolova A."/>
            <person name="Merkel A.Y."/>
            <person name="Slobodkin A.I."/>
        </authorList>
    </citation>
    <scope>NUCLEOTIDE SEQUENCE [LARGE SCALE GENOMIC DNA]</scope>
    <source>
        <strain evidence="7 8">H1</strain>
    </source>
</reference>
<dbReference type="PANTHER" id="PTHR34478">
    <property type="entry name" value="PROTEIN LEMA"/>
    <property type="match status" value="1"/>
</dbReference>
<comment type="caution">
    <text evidence="7">The sequence shown here is derived from an EMBL/GenBank/DDBJ whole genome shotgun (WGS) entry which is preliminary data.</text>
</comment>
<proteinExistence type="inferred from homology"/>
<evidence type="ECO:0000256" key="6">
    <source>
        <dbReference type="SAM" id="Phobius"/>
    </source>
</evidence>
<comment type="subcellular location">
    <subcellularLocation>
        <location evidence="1">Membrane</location>
        <topology evidence="1">Single-pass membrane protein</topology>
    </subcellularLocation>
</comment>
<evidence type="ECO:0000256" key="5">
    <source>
        <dbReference type="ARBA" id="ARBA00023136"/>
    </source>
</evidence>
<accession>A0ABT3N6S8</accession>
<keyword evidence="3 6" id="KW-0812">Transmembrane</keyword>
<dbReference type="Gene3D" id="1.20.1440.20">
    <property type="entry name" value="LemA-like domain"/>
    <property type="match status" value="1"/>
</dbReference>
<evidence type="ECO:0000256" key="4">
    <source>
        <dbReference type="ARBA" id="ARBA00022989"/>
    </source>
</evidence>
<keyword evidence="4 6" id="KW-1133">Transmembrane helix</keyword>
<evidence type="ECO:0000256" key="2">
    <source>
        <dbReference type="ARBA" id="ARBA00008854"/>
    </source>
</evidence>
<evidence type="ECO:0000256" key="1">
    <source>
        <dbReference type="ARBA" id="ARBA00004167"/>
    </source>
</evidence>
<sequence>MEWIVGLGVVVGLAVIFTIIIYNKLVTLKNRFQNAFAQIDVQLTRRYDLIPNLVETAKAYMSHERETLEAVIAARNQASSGLRRAAADPGNPEAMKALNVAEQGLGGMLGRFMALSESYPDLKASDNMKQLSEELSSTENRVAFARQAYNDAVMTYNVSCEQFPSNIVASRFGFKGAALLEIDDQAKREVPRVSFS</sequence>
<name>A0ABT3N6S8_9BACT</name>
<dbReference type="EMBL" id="JAPFPW010000003">
    <property type="protein sequence ID" value="MCW7753150.1"/>
    <property type="molecule type" value="Genomic_DNA"/>
</dbReference>
<evidence type="ECO:0000313" key="8">
    <source>
        <dbReference type="Proteomes" id="UP001209681"/>
    </source>
</evidence>
<dbReference type="RefSeq" id="WP_265424007.1">
    <property type="nucleotide sequence ID" value="NZ_JAPFPW010000003.1"/>
</dbReference>
<keyword evidence="5 6" id="KW-0472">Membrane</keyword>
<organism evidence="7 8">
    <name type="scientific">Desulfobotulus pelophilus</name>
    <dbReference type="NCBI Taxonomy" id="2823377"/>
    <lineage>
        <taxon>Bacteria</taxon>
        <taxon>Pseudomonadati</taxon>
        <taxon>Thermodesulfobacteriota</taxon>
        <taxon>Desulfobacteria</taxon>
        <taxon>Desulfobacterales</taxon>
        <taxon>Desulfobacteraceae</taxon>
        <taxon>Desulfobotulus</taxon>
    </lineage>
</organism>
<dbReference type="InterPro" id="IPR023353">
    <property type="entry name" value="LemA-like_dom_sf"/>
</dbReference>
<dbReference type="PANTHER" id="PTHR34478:SF1">
    <property type="entry name" value="PROTEIN LEMA"/>
    <property type="match status" value="1"/>
</dbReference>
<dbReference type="Proteomes" id="UP001209681">
    <property type="component" value="Unassembled WGS sequence"/>
</dbReference>
<evidence type="ECO:0000313" key="7">
    <source>
        <dbReference type="EMBL" id="MCW7753150.1"/>
    </source>
</evidence>
<evidence type="ECO:0000256" key="3">
    <source>
        <dbReference type="ARBA" id="ARBA00022692"/>
    </source>
</evidence>